<dbReference type="Proteomes" id="UP000051952">
    <property type="component" value="Unassembled WGS sequence"/>
</dbReference>
<dbReference type="EMBL" id="CYKH01000132">
    <property type="protein sequence ID" value="CUE72640.1"/>
    <property type="molecule type" value="Genomic_DNA"/>
</dbReference>
<accession>A0A0S4IIP5</accession>
<protein>
    <submittedName>
        <fullName evidence="1">Uncharacterized protein</fullName>
    </submittedName>
</protein>
<evidence type="ECO:0000313" key="1">
    <source>
        <dbReference type="EMBL" id="CUE72640.1"/>
    </source>
</evidence>
<sequence length="104" mass="11282">MSRIRSCEDATSPLLRDAVVAAAPPSTWSPKHLPAATPVVTAHKHSLNPLALCNSRMAVQPTHVSTEPQVTPSLPSAVFNHRSFPTKRYAPLQLPPSVHGDDMW</sequence>
<proteinExistence type="predicted"/>
<gene>
    <name evidence="1" type="ORF">BSAL_54355</name>
</gene>
<dbReference type="VEuPathDB" id="TriTrypDB:BSAL_54355"/>
<dbReference type="AlphaFoldDB" id="A0A0S4IIP5"/>
<keyword evidence="2" id="KW-1185">Reference proteome</keyword>
<reference evidence="2" key="1">
    <citation type="submission" date="2015-09" db="EMBL/GenBank/DDBJ databases">
        <authorList>
            <consortium name="Pathogen Informatics"/>
        </authorList>
    </citation>
    <scope>NUCLEOTIDE SEQUENCE [LARGE SCALE GENOMIC DNA]</scope>
    <source>
        <strain evidence="2">Lake Konstanz</strain>
    </source>
</reference>
<organism evidence="1 2">
    <name type="scientific">Bodo saltans</name>
    <name type="common">Flagellated protozoan</name>
    <dbReference type="NCBI Taxonomy" id="75058"/>
    <lineage>
        <taxon>Eukaryota</taxon>
        <taxon>Discoba</taxon>
        <taxon>Euglenozoa</taxon>
        <taxon>Kinetoplastea</taxon>
        <taxon>Metakinetoplastina</taxon>
        <taxon>Eubodonida</taxon>
        <taxon>Bodonidae</taxon>
        <taxon>Bodo</taxon>
    </lineage>
</organism>
<name>A0A0S4IIP5_BODSA</name>
<evidence type="ECO:0000313" key="2">
    <source>
        <dbReference type="Proteomes" id="UP000051952"/>
    </source>
</evidence>